<feature type="domain" description="Nephrocystin 3-like N-terminal" evidence="3">
    <location>
        <begin position="196"/>
        <end position="353"/>
    </location>
</feature>
<protein>
    <submittedName>
        <fullName evidence="4">Ankyrin-2</fullName>
    </submittedName>
</protein>
<keyword evidence="1" id="KW-0677">Repeat</keyword>
<dbReference type="Pfam" id="PF12796">
    <property type="entry name" value="Ank_2"/>
    <property type="match status" value="2"/>
</dbReference>
<dbReference type="PRINTS" id="PR01415">
    <property type="entry name" value="ANKYRIN"/>
</dbReference>
<dbReference type="OrthoDB" id="5142935at2759"/>
<dbReference type="Pfam" id="PF24883">
    <property type="entry name" value="NPHP3_N"/>
    <property type="match status" value="1"/>
</dbReference>
<reference evidence="4 5" key="1">
    <citation type="journal article" date="2015" name="BMC Genomics">
        <title>The genome of the truffle-parasite Tolypocladium ophioglossoides and the evolution of antifungal peptaibiotics.</title>
        <authorList>
            <person name="Quandt C.A."/>
            <person name="Bushley K.E."/>
            <person name="Spatafora J.W."/>
        </authorList>
    </citation>
    <scope>NUCLEOTIDE SEQUENCE [LARGE SCALE GENOMIC DNA]</scope>
    <source>
        <strain evidence="4 5">CBS 100239</strain>
    </source>
</reference>
<dbReference type="AlphaFoldDB" id="A0A0L0N3F9"/>
<dbReference type="SUPFAM" id="SSF48403">
    <property type="entry name" value="Ankyrin repeat"/>
    <property type="match status" value="1"/>
</dbReference>
<dbReference type="Gene3D" id="1.25.40.20">
    <property type="entry name" value="Ankyrin repeat-containing domain"/>
    <property type="match status" value="3"/>
</dbReference>
<gene>
    <name evidence="4" type="ORF">TOPH_06695</name>
</gene>
<keyword evidence="5" id="KW-1185">Reference proteome</keyword>
<proteinExistence type="predicted"/>
<accession>A0A0L0N3F9</accession>
<evidence type="ECO:0000313" key="4">
    <source>
        <dbReference type="EMBL" id="KND88668.1"/>
    </source>
</evidence>
<evidence type="ECO:0000256" key="2">
    <source>
        <dbReference type="PROSITE-ProRule" id="PRU00023"/>
    </source>
</evidence>
<organism evidence="4 5">
    <name type="scientific">Tolypocladium ophioglossoides (strain CBS 100239)</name>
    <name type="common">Snaketongue truffleclub</name>
    <name type="synonym">Elaphocordyceps ophioglossoides</name>
    <dbReference type="NCBI Taxonomy" id="1163406"/>
    <lineage>
        <taxon>Eukaryota</taxon>
        <taxon>Fungi</taxon>
        <taxon>Dikarya</taxon>
        <taxon>Ascomycota</taxon>
        <taxon>Pezizomycotina</taxon>
        <taxon>Sordariomycetes</taxon>
        <taxon>Hypocreomycetidae</taxon>
        <taxon>Hypocreales</taxon>
        <taxon>Ophiocordycipitaceae</taxon>
        <taxon>Tolypocladium</taxon>
    </lineage>
</organism>
<comment type="caution">
    <text evidence="4">The sequence shown here is derived from an EMBL/GenBank/DDBJ whole genome shotgun (WGS) entry which is preliminary data.</text>
</comment>
<evidence type="ECO:0000256" key="1">
    <source>
        <dbReference type="ARBA" id="ARBA00022737"/>
    </source>
</evidence>
<dbReference type="InterPro" id="IPR002110">
    <property type="entry name" value="Ankyrin_rpt"/>
</dbReference>
<evidence type="ECO:0000259" key="3">
    <source>
        <dbReference type="Pfam" id="PF24883"/>
    </source>
</evidence>
<dbReference type="InterPro" id="IPR036770">
    <property type="entry name" value="Ankyrin_rpt-contain_sf"/>
</dbReference>
<dbReference type="EMBL" id="LFRF01000024">
    <property type="protein sequence ID" value="KND88668.1"/>
    <property type="molecule type" value="Genomic_DNA"/>
</dbReference>
<feature type="repeat" description="ANK" evidence="2">
    <location>
        <begin position="843"/>
        <end position="875"/>
    </location>
</feature>
<feature type="repeat" description="ANK" evidence="2">
    <location>
        <begin position="710"/>
        <end position="742"/>
    </location>
</feature>
<dbReference type="Pfam" id="PF00023">
    <property type="entry name" value="Ank"/>
    <property type="match status" value="1"/>
</dbReference>
<dbReference type="PROSITE" id="PS50088">
    <property type="entry name" value="ANK_REPEAT"/>
    <property type="match status" value="4"/>
</dbReference>
<dbReference type="SMART" id="SM00248">
    <property type="entry name" value="ANK"/>
    <property type="match status" value="6"/>
</dbReference>
<dbReference type="STRING" id="1163406.A0A0L0N3F9"/>
<keyword evidence="2" id="KW-0040">ANK repeat</keyword>
<feature type="repeat" description="ANK" evidence="2">
    <location>
        <begin position="743"/>
        <end position="765"/>
    </location>
</feature>
<dbReference type="PANTHER" id="PTHR10039:SF15">
    <property type="entry name" value="NACHT DOMAIN-CONTAINING PROTEIN"/>
    <property type="match status" value="1"/>
</dbReference>
<name>A0A0L0N3F9_TOLOC</name>
<dbReference type="InterPro" id="IPR027417">
    <property type="entry name" value="P-loop_NTPase"/>
</dbReference>
<dbReference type="Proteomes" id="UP000036947">
    <property type="component" value="Unassembled WGS sequence"/>
</dbReference>
<dbReference type="Gene3D" id="3.40.50.300">
    <property type="entry name" value="P-loop containing nucleotide triphosphate hydrolases"/>
    <property type="match status" value="1"/>
</dbReference>
<sequence>MDTTLSAASAIGGLLSLTIQITGVTQRHVLSITDLPRTATSYLEELVSLKRLLIHVQDTLLLQTSPTAEDLGNLASQALPTELAEFQTELGHIRDRLQYVQQHPTSSILKNLAWPFHDNEIAVWSNSLRRCRNCIQTAFLVSGLQLQATTLEEIRELRYRHEAAQKEELRLKILDWICDDTSRVKQRELTSARHPNTGQWVLSSPEFRNWAEGDVHTLWCHGNPGVGKSQLMSLVVDNLSKTHCVLFFYCDYKTANTQSETTVAAAFLRQLIEYAPSIPPALEGLYRKLGNGRDKLELDDIVTLIHHIIPERPQLFVVLDALDEYAKSTQRRRVLSLLRRLADDSVKVLISSRPHLTEIDRAFDSCTRLEIRSDVSDVRSYVEYMIRSSDELSDIMTDDLRNEAIHRVTEQAGGMFLLAVLQCTRLTHICRASELRRALKILPSRLEGAYEGSMQRIGLEPCERKSIAMATLSWLYHSKRQPSAMELLQALAIDPTEPILDFEDIMSRKVVLDVCAGLVVFDAESNALRFTHYSVHEFFETTWQHWFPQARLGITRTCLAYLSSAKQICDASMASDSIKSLVSSYPFLKYAAQHWGSHAKDAYHDDLNDIAFAFLENRPLVELASLLLDDDGTRGKGAARMFPSANLAVQLAARFGTLEVMNLLLERGHGFADTDPSGRTALHWASRGGFGGVVKALLRRGAEVDAKTTNGMTPLHWAAKHGHPEVVMDLIQHGANPAERTDDGRTALHWATSRGHAAIAKILLSDPRVDATCTSRNGWSPLHWAACSGNRAVVIHAVNYSSSSTLEAAGEQQSMNGGESRGHEEVVVLLLGSGVDPNSRNGSGQTALHWAAVAGNKKIVQLLLDYGTDRDALDVHGCSPWSFAADNDADESVLRMLSVRN</sequence>
<feature type="repeat" description="ANK" evidence="2">
    <location>
        <begin position="677"/>
        <end position="709"/>
    </location>
</feature>
<dbReference type="PROSITE" id="PS50297">
    <property type="entry name" value="ANK_REP_REGION"/>
    <property type="match status" value="4"/>
</dbReference>
<dbReference type="SUPFAM" id="SSF52540">
    <property type="entry name" value="P-loop containing nucleoside triphosphate hydrolases"/>
    <property type="match status" value="1"/>
</dbReference>
<dbReference type="InterPro" id="IPR056884">
    <property type="entry name" value="NPHP3-like_N"/>
</dbReference>
<dbReference type="PANTHER" id="PTHR10039">
    <property type="entry name" value="AMELOGENIN"/>
    <property type="match status" value="1"/>
</dbReference>
<evidence type="ECO:0000313" key="5">
    <source>
        <dbReference type="Proteomes" id="UP000036947"/>
    </source>
</evidence>